<dbReference type="GO" id="GO:0046872">
    <property type="term" value="F:metal ion binding"/>
    <property type="evidence" value="ECO:0007669"/>
    <property type="project" value="UniProtKB-KW"/>
</dbReference>
<evidence type="ECO:0000313" key="5">
    <source>
        <dbReference type="EMBL" id="SHI67036.1"/>
    </source>
</evidence>
<dbReference type="Pfam" id="PF01656">
    <property type="entry name" value="CbiA"/>
    <property type="match status" value="1"/>
</dbReference>
<keyword evidence="2" id="KW-0408">Iron</keyword>
<dbReference type="InterPro" id="IPR002586">
    <property type="entry name" value="CobQ/CobB/MinD/ParA_Nub-bd_dom"/>
</dbReference>
<dbReference type="SUPFAM" id="SSF54862">
    <property type="entry name" value="4Fe-4S ferredoxins"/>
    <property type="match status" value="1"/>
</dbReference>
<dbReference type="EMBL" id="FQZV01000005">
    <property type="protein sequence ID" value="SHI67036.1"/>
    <property type="molecule type" value="Genomic_DNA"/>
</dbReference>
<organism evidence="5 6">
    <name type="scientific">Geosporobacter subterraneus DSM 17957</name>
    <dbReference type="NCBI Taxonomy" id="1121919"/>
    <lineage>
        <taxon>Bacteria</taxon>
        <taxon>Bacillati</taxon>
        <taxon>Bacillota</taxon>
        <taxon>Clostridia</taxon>
        <taxon>Peptostreptococcales</taxon>
        <taxon>Thermotaleaceae</taxon>
        <taxon>Geosporobacter</taxon>
    </lineage>
</organism>
<evidence type="ECO:0000256" key="1">
    <source>
        <dbReference type="ARBA" id="ARBA00022723"/>
    </source>
</evidence>
<evidence type="ECO:0000256" key="3">
    <source>
        <dbReference type="ARBA" id="ARBA00023014"/>
    </source>
</evidence>
<gene>
    <name evidence="5" type="ORF">SAMN02745975_00346</name>
</gene>
<dbReference type="Pfam" id="PF00037">
    <property type="entry name" value="Fer4"/>
    <property type="match status" value="2"/>
</dbReference>
<dbReference type="RefSeq" id="WP_110939646.1">
    <property type="nucleotide sequence ID" value="NZ_FQZV01000005.1"/>
</dbReference>
<dbReference type="AlphaFoldDB" id="A0A1M6D1B2"/>
<dbReference type="Gene3D" id="3.30.70.20">
    <property type="match status" value="1"/>
</dbReference>
<dbReference type="OrthoDB" id="9778602at2"/>
<dbReference type="PANTHER" id="PTHR43063:SF1">
    <property type="entry name" value="4FE-4S CLUSTER CONTAINING PARA FAMILY ATPASE PROTEIN"/>
    <property type="match status" value="1"/>
</dbReference>
<dbReference type="Proteomes" id="UP000184536">
    <property type="component" value="Unassembled WGS sequence"/>
</dbReference>
<dbReference type="CDD" id="cd03110">
    <property type="entry name" value="SIMIBI_bact_arch"/>
    <property type="match status" value="1"/>
</dbReference>
<evidence type="ECO:0000259" key="4">
    <source>
        <dbReference type="PROSITE" id="PS51379"/>
    </source>
</evidence>
<dbReference type="InterPro" id="IPR017896">
    <property type="entry name" value="4Fe4S_Fe-S-bd"/>
</dbReference>
<dbReference type="STRING" id="1121919.SAMN02745975_00346"/>
<dbReference type="GO" id="GO:0051536">
    <property type="term" value="F:iron-sulfur cluster binding"/>
    <property type="evidence" value="ECO:0007669"/>
    <property type="project" value="UniProtKB-KW"/>
</dbReference>
<reference evidence="6" key="1">
    <citation type="submission" date="2016-11" db="EMBL/GenBank/DDBJ databases">
        <authorList>
            <person name="Varghese N."/>
            <person name="Submissions S."/>
        </authorList>
    </citation>
    <scope>NUCLEOTIDE SEQUENCE [LARGE SCALE GENOMIC DNA]</scope>
    <source>
        <strain evidence="6">DSM 17957</strain>
    </source>
</reference>
<feature type="domain" description="4Fe-4S ferredoxin-type" evidence="4">
    <location>
        <begin position="86"/>
        <end position="114"/>
    </location>
</feature>
<dbReference type="Gene3D" id="3.40.50.300">
    <property type="entry name" value="P-loop containing nucleotide triphosphate hydrolases"/>
    <property type="match status" value="1"/>
</dbReference>
<dbReference type="PROSITE" id="PS51379">
    <property type="entry name" value="4FE4S_FER_2"/>
    <property type="match status" value="2"/>
</dbReference>
<proteinExistence type="predicted"/>
<dbReference type="PROSITE" id="PS00198">
    <property type="entry name" value="4FE4S_FER_1"/>
    <property type="match status" value="1"/>
</dbReference>
<accession>A0A1M6D1B2</accession>
<dbReference type="SUPFAM" id="SSF52540">
    <property type="entry name" value="P-loop containing nucleoside triphosphate hydrolases"/>
    <property type="match status" value="1"/>
</dbReference>
<sequence>MHIAVLSGKGGTGKTTVSTNLSKIMGYRYVDCDVEEPNGFIFLKPEIKKVEEVAIPIPEIDQEKCSLCKACVNACHFNALAYTKQSIMLFEQMCHGCGACMIICPTKAIHEKRRTIGKILMGYHKEIECFSGILNLGEPMAGPIISKLRQYIDNKSTIIDCAPGSSCNVVKAVIDCDYGILVTEPTVFGLHDLKIAVNLVKQMGIPHGVIINCHDPEEELVEAYCMEEHIPILGKIPFDRNIASLHSEGKLLVEDAVYRAIFQAIASKVEEVASCS</sequence>
<name>A0A1M6D1B2_9FIRM</name>
<feature type="domain" description="4Fe-4S ferredoxin-type" evidence="4">
    <location>
        <begin position="56"/>
        <end position="85"/>
    </location>
</feature>
<protein>
    <submittedName>
        <fullName evidence="5">MinD superfamily P-loop ATPase, contains an inserted ferredoxin domain</fullName>
    </submittedName>
</protein>
<keyword evidence="1" id="KW-0479">Metal-binding</keyword>
<keyword evidence="3" id="KW-0411">Iron-sulfur</keyword>
<keyword evidence="6" id="KW-1185">Reference proteome</keyword>
<dbReference type="InterPro" id="IPR027417">
    <property type="entry name" value="P-loop_NTPase"/>
</dbReference>
<dbReference type="PANTHER" id="PTHR43063">
    <property type="entry name" value="4FE-4S CLUSTER CONTAINING PARA FAMILY ATPASE PROTEIN"/>
    <property type="match status" value="1"/>
</dbReference>
<evidence type="ECO:0000256" key="2">
    <source>
        <dbReference type="ARBA" id="ARBA00023004"/>
    </source>
</evidence>
<evidence type="ECO:0000313" key="6">
    <source>
        <dbReference type="Proteomes" id="UP000184536"/>
    </source>
</evidence>
<dbReference type="InterPro" id="IPR017900">
    <property type="entry name" value="4Fe4S_Fe_S_CS"/>
</dbReference>